<name>A0A953LZ53_9BACT</name>
<sequence length="188" mass="21107">MDLKDLLAAKKETIIEKWFDVVLESYPADTSNFLKTKKNRFANPVGYALSSGLDALFDGLLQEADIETLSPTLDSIVRIRAVQGMPPSRAMVFLFLLKHVIRDVLEPEIRGGRLSDELAGELTGLESAIDAVALHSFDIYMNCREKIYELRAEESRRLTYRLLQKAKLVCEVQDEDPGTGSSNKDTIK</sequence>
<dbReference type="Proteomes" id="UP000705867">
    <property type="component" value="Unassembled WGS sequence"/>
</dbReference>
<evidence type="ECO:0000313" key="2">
    <source>
        <dbReference type="EMBL" id="MBZ0155134.1"/>
    </source>
</evidence>
<dbReference type="InterPro" id="IPR025751">
    <property type="entry name" value="RsbRD_N_dom"/>
</dbReference>
<dbReference type="Pfam" id="PF14361">
    <property type="entry name" value="RsbRD_N"/>
    <property type="match status" value="1"/>
</dbReference>
<dbReference type="AlphaFoldDB" id="A0A953LZ53"/>
<comment type="caution">
    <text evidence="2">The sequence shown here is derived from an EMBL/GenBank/DDBJ whole genome shotgun (WGS) entry which is preliminary data.</text>
</comment>
<gene>
    <name evidence="2" type="ORF">K8I29_02840</name>
</gene>
<evidence type="ECO:0000313" key="3">
    <source>
        <dbReference type="Proteomes" id="UP000705867"/>
    </source>
</evidence>
<accession>A0A953LZ53</accession>
<organism evidence="2 3">
    <name type="scientific">Candidatus Nitrobium versatile</name>
    <dbReference type="NCBI Taxonomy" id="2884831"/>
    <lineage>
        <taxon>Bacteria</taxon>
        <taxon>Pseudomonadati</taxon>
        <taxon>Nitrospirota</taxon>
        <taxon>Nitrospiria</taxon>
        <taxon>Nitrospirales</taxon>
        <taxon>Nitrospiraceae</taxon>
        <taxon>Candidatus Nitrobium</taxon>
    </lineage>
</organism>
<dbReference type="EMBL" id="JAIOIV010000022">
    <property type="protein sequence ID" value="MBZ0155134.1"/>
    <property type="molecule type" value="Genomic_DNA"/>
</dbReference>
<proteinExistence type="predicted"/>
<protein>
    <submittedName>
        <fullName evidence="2">RsbRD N-terminal domain-containing protein</fullName>
    </submittedName>
</protein>
<evidence type="ECO:0000259" key="1">
    <source>
        <dbReference type="Pfam" id="PF14361"/>
    </source>
</evidence>
<reference evidence="2" key="1">
    <citation type="journal article" date="2021" name="bioRxiv">
        <title>Unraveling nitrogen, sulfur and carbon metabolic pathways and microbial community transcriptional responses to substrate deprivation and toxicity stresses in a bioreactor mimicking anoxic brackish coastal sediment conditions.</title>
        <authorList>
            <person name="Martins P.D."/>
            <person name="Echeveste M.J."/>
            <person name="Arshad A."/>
            <person name="Kurth J."/>
            <person name="Ouboter H."/>
            <person name="Jetten M.S.M."/>
            <person name="Welte C.U."/>
        </authorList>
    </citation>
    <scope>NUCLEOTIDE SEQUENCE</scope>
    <source>
        <strain evidence="2">MAG_39</strain>
    </source>
</reference>
<feature type="domain" description="RsbT co-antagonist protein RsbRD N-terminal" evidence="1">
    <location>
        <begin position="13"/>
        <end position="154"/>
    </location>
</feature>
<reference evidence="2" key="2">
    <citation type="submission" date="2021-08" db="EMBL/GenBank/DDBJ databases">
        <authorList>
            <person name="Dalcin Martins P."/>
        </authorList>
    </citation>
    <scope>NUCLEOTIDE SEQUENCE</scope>
    <source>
        <strain evidence="2">MAG_39</strain>
    </source>
</reference>